<protein>
    <submittedName>
        <fullName evidence="2">Uncharacterized protein</fullName>
    </submittedName>
</protein>
<dbReference type="Proteomes" id="UP000018780">
    <property type="component" value="Chromosome"/>
</dbReference>
<dbReference type="PATRIC" id="fig|999552.6.peg.2589"/>
<keyword evidence="3" id="KW-1185">Reference proteome</keyword>
<evidence type="ECO:0000313" key="3">
    <source>
        <dbReference type="Proteomes" id="UP000018780"/>
    </source>
</evidence>
<reference evidence="2 3" key="1">
    <citation type="submission" date="2013-09" db="EMBL/GenBank/DDBJ databases">
        <authorList>
            <consortium name="DOE Joint Genome Institute"/>
            <person name="Klenk H.-P."/>
            <person name="Huntemann M."/>
            <person name="Han J."/>
            <person name="Chen A."/>
            <person name="Kyrpides N."/>
            <person name="Mavromatis K."/>
            <person name="Markowitz V."/>
            <person name="Palaniappan K."/>
            <person name="Ivanova N."/>
            <person name="Schaumberg A."/>
            <person name="Pati A."/>
            <person name="Liolios K."/>
            <person name="Nordberg H.P."/>
            <person name="Cantor M.N."/>
            <person name="Hua S.X."/>
            <person name="Woyke T."/>
        </authorList>
    </citation>
    <scope>NUCLEOTIDE SEQUENCE [LARGE SCALE GENOMIC DNA]</scope>
    <source>
        <strain evidence="2 3">DSM 14336</strain>
    </source>
</reference>
<evidence type="ECO:0000313" key="2">
    <source>
        <dbReference type="EMBL" id="AHD01473.1"/>
    </source>
</evidence>
<feature type="signal peptide" evidence="1">
    <location>
        <begin position="1"/>
        <end position="24"/>
    </location>
</feature>
<dbReference type="OrthoDB" id="7871067at2"/>
<dbReference type="KEGG" id="lmd:METH_12980"/>
<proteinExistence type="predicted"/>
<gene>
    <name evidence="2" type="ORF">METH_12980</name>
</gene>
<dbReference type="RefSeq" id="WP_024090821.1">
    <property type="nucleotide sequence ID" value="NC_023135.1"/>
</dbReference>
<evidence type="ECO:0000256" key="1">
    <source>
        <dbReference type="SAM" id="SignalP"/>
    </source>
</evidence>
<organism evidence="2 3">
    <name type="scientific">Leisingera methylohalidivorans DSM 14336</name>
    <dbReference type="NCBI Taxonomy" id="999552"/>
    <lineage>
        <taxon>Bacteria</taxon>
        <taxon>Pseudomonadati</taxon>
        <taxon>Pseudomonadota</taxon>
        <taxon>Alphaproteobacteria</taxon>
        <taxon>Rhodobacterales</taxon>
        <taxon>Roseobacteraceae</taxon>
        <taxon>Leisingera</taxon>
    </lineage>
</organism>
<dbReference type="AlphaFoldDB" id="V9VTX3"/>
<keyword evidence="1" id="KW-0732">Signal</keyword>
<sequence length="119" mass="11485">MVTSILRAAALIIPLSLAAPPVFAQTADAALNEAKRRLACGAGVPISATYLANGTLQVTCQAPGAEAVAQAAAGGLPDTGLSAGATAGAVAGVLFLVLIADDDNGTGTTTTTTTTSTTD</sequence>
<dbReference type="EMBL" id="CP006773">
    <property type="protein sequence ID" value="AHD01473.1"/>
    <property type="molecule type" value="Genomic_DNA"/>
</dbReference>
<name>V9VTX3_9RHOB</name>
<accession>V9VTX3</accession>
<dbReference type="HOGENOM" id="CLU_2058460_0_0_5"/>
<feature type="chain" id="PRO_5004783539" evidence="1">
    <location>
        <begin position="25"/>
        <end position="119"/>
    </location>
</feature>